<dbReference type="PANTHER" id="PTHR43775">
    <property type="entry name" value="FATTY ACID SYNTHASE"/>
    <property type="match status" value="1"/>
</dbReference>
<reference evidence="5" key="1">
    <citation type="submission" date="2022-12" db="EMBL/GenBank/DDBJ databases">
        <authorList>
            <person name="Petersen C."/>
        </authorList>
    </citation>
    <scope>NUCLEOTIDE SEQUENCE</scope>
    <source>
        <strain evidence="5">IBT 17660</strain>
    </source>
</reference>
<dbReference type="InterPro" id="IPR018201">
    <property type="entry name" value="Ketoacyl_synth_AS"/>
</dbReference>
<keyword evidence="1" id="KW-0596">Phosphopantetheine</keyword>
<dbReference type="EMBL" id="JAPWDO010000003">
    <property type="protein sequence ID" value="KAJ5479259.1"/>
    <property type="molecule type" value="Genomic_DNA"/>
</dbReference>
<dbReference type="GO" id="GO:0006633">
    <property type="term" value="P:fatty acid biosynthetic process"/>
    <property type="evidence" value="ECO:0007669"/>
    <property type="project" value="InterPro"/>
</dbReference>
<dbReference type="PANTHER" id="PTHR43775:SF13">
    <property type="entry name" value="POLYKETIDE SYNTHASE 1"/>
    <property type="match status" value="1"/>
</dbReference>
<dbReference type="InterPro" id="IPR050091">
    <property type="entry name" value="PKS_NRPS_Biosynth_Enz"/>
</dbReference>
<dbReference type="CDD" id="cd00833">
    <property type="entry name" value="PKS"/>
    <property type="match status" value="1"/>
</dbReference>
<evidence type="ECO:0000256" key="1">
    <source>
        <dbReference type="ARBA" id="ARBA00022450"/>
    </source>
</evidence>
<dbReference type="AlphaFoldDB" id="A0A9W9WYR6"/>
<dbReference type="GO" id="GO:0044550">
    <property type="term" value="P:secondary metabolite biosynthetic process"/>
    <property type="evidence" value="ECO:0007669"/>
    <property type="project" value="TreeGrafter"/>
</dbReference>
<organism evidence="5 6">
    <name type="scientific">Penicillium desertorum</name>
    <dbReference type="NCBI Taxonomy" id="1303715"/>
    <lineage>
        <taxon>Eukaryota</taxon>
        <taxon>Fungi</taxon>
        <taxon>Dikarya</taxon>
        <taxon>Ascomycota</taxon>
        <taxon>Pezizomycotina</taxon>
        <taxon>Eurotiomycetes</taxon>
        <taxon>Eurotiomycetidae</taxon>
        <taxon>Eurotiales</taxon>
        <taxon>Aspergillaceae</taxon>
        <taxon>Penicillium</taxon>
    </lineage>
</organism>
<dbReference type="PROSITE" id="PS52004">
    <property type="entry name" value="KS3_2"/>
    <property type="match status" value="1"/>
</dbReference>
<dbReference type="SMART" id="SM00825">
    <property type="entry name" value="PKS_KS"/>
    <property type="match status" value="1"/>
</dbReference>
<dbReference type="InterPro" id="IPR016039">
    <property type="entry name" value="Thiolase-like"/>
</dbReference>
<keyword evidence="3" id="KW-0808">Transferase</keyword>
<keyword evidence="6" id="KW-1185">Reference proteome</keyword>
<comment type="caution">
    <text evidence="5">The sequence shown here is derived from an EMBL/GenBank/DDBJ whole genome shotgun (WGS) entry which is preliminary data.</text>
</comment>
<dbReference type="PROSITE" id="PS00606">
    <property type="entry name" value="KS3_1"/>
    <property type="match status" value="1"/>
</dbReference>
<dbReference type="Gene3D" id="3.40.47.10">
    <property type="match status" value="1"/>
</dbReference>
<evidence type="ECO:0000313" key="6">
    <source>
        <dbReference type="Proteomes" id="UP001147760"/>
    </source>
</evidence>
<name>A0A9W9WYR6_9EURO</name>
<dbReference type="OrthoDB" id="329835at2759"/>
<accession>A0A9W9WYR6</accession>
<evidence type="ECO:0000313" key="5">
    <source>
        <dbReference type="EMBL" id="KAJ5479259.1"/>
    </source>
</evidence>
<dbReference type="Pfam" id="PF00109">
    <property type="entry name" value="ketoacyl-synt"/>
    <property type="match status" value="1"/>
</dbReference>
<reference evidence="5" key="2">
    <citation type="journal article" date="2023" name="IMA Fungus">
        <title>Comparative genomic study of the Penicillium genus elucidates a diverse pangenome and 15 lateral gene transfer events.</title>
        <authorList>
            <person name="Petersen C."/>
            <person name="Sorensen T."/>
            <person name="Nielsen M.R."/>
            <person name="Sondergaard T.E."/>
            <person name="Sorensen J.L."/>
            <person name="Fitzpatrick D.A."/>
            <person name="Frisvad J.C."/>
            <person name="Nielsen K.L."/>
        </authorList>
    </citation>
    <scope>NUCLEOTIDE SEQUENCE</scope>
    <source>
        <strain evidence="5">IBT 17660</strain>
    </source>
</reference>
<keyword evidence="2" id="KW-0597">Phosphoprotein</keyword>
<dbReference type="SUPFAM" id="SSF53901">
    <property type="entry name" value="Thiolase-like"/>
    <property type="match status" value="1"/>
</dbReference>
<evidence type="ECO:0000259" key="4">
    <source>
        <dbReference type="PROSITE" id="PS52004"/>
    </source>
</evidence>
<evidence type="ECO:0000256" key="3">
    <source>
        <dbReference type="ARBA" id="ARBA00022679"/>
    </source>
</evidence>
<protein>
    <recommendedName>
        <fullName evidence="4">Ketosynthase family 3 (KS3) domain-containing protein</fullName>
    </recommendedName>
</protein>
<dbReference type="GO" id="GO:0004312">
    <property type="term" value="F:fatty acid synthase activity"/>
    <property type="evidence" value="ECO:0007669"/>
    <property type="project" value="TreeGrafter"/>
</dbReference>
<feature type="domain" description="Ketosynthase family 3 (KS3)" evidence="4">
    <location>
        <begin position="23"/>
        <end position="238"/>
    </location>
</feature>
<gene>
    <name evidence="5" type="ORF">N7530_004768</name>
</gene>
<dbReference type="Proteomes" id="UP001147760">
    <property type="component" value="Unassembled WGS sequence"/>
</dbReference>
<dbReference type="GO" id="GO:0004315">
    <property type="term" value="F:3-oxoacyl-[acyl-carrier-protein] synthase activity"/>
    <property type="evidence" value="ECO:0007669"/>
    <property type="project" value="InterPro"/>
</dbReference>
<dbReference type="InterPro" id="IPR020841">
    <property type="entry name" value="PKS_Beta-ketoAc_synthase_dom"/>
</dbReference>
<sequence length="238" mass="25572">MPSALDATAGANGSRSPVESPALEPIAIIGYSCRLPGQVSSPNDLWELCTRGRSGWAPIPKDRWSPEAYHHPNASKPGTHNQAGGYFMGDISRFDAPFFNVSAQEAIAMDPQQRFLLECSYEAMESAGISREYMAGRSVGVFIGGNFADYETNNMRDTETTPMFQSTGGAPALQSNRISYMFDLKGPSFTVDTACSSSLVALHSAVQSLRSGESTEALVGGCHLLLNPENSISMSMQQ</sequence>
<dbReference type="InterPro" id="IPR014030">
    <property type="entry name" value="Ketoacyl_synth_N"/>
</dbReference>
<evidence type="ECO:0000256" key="2">
    <source>
        <dbReference type="ARBA" id="ARBA00022553"/>
    </source>
</evidence>
<proteinExistence type="predicted"/>